<organism evidence="2">
    <name type="scientific">Arthrobacter sp. J3.40</name>
    <dbReference type="NCBI Taxonomy" id="347209"/>
    <lineage>
        <taxon>Bacteria</taxon>
        <taxon>Bacillati</taxon>
        <taxon>Actinomycetota</taxon>
        <taxon>Actinomycetes</taxon>
        <taxon>Micrococcales</taxon>
        <taxon>Micrococcaceae</taxon>
        <taxon>Arthrobacter</taxon>
    </lineage>
</organism>
<dbReference type="EMBL" id="JQ418528">
    <property type="protein sequence ID" value="AFK89326.1"/>
    <property type="molecule type" value="Genomic_DNA"/>
</dbReference>
<dbReference type="RefSeq" id="WP_015061949.1">
    <property type="nucleotide sequence ID" value="NC_019330.1"/>
</dbReference>
<evidence type="ECO:0000313" key="2">
    <source>
        <dbReference type="EMBL" id="AFK89326.1"/>
    </source>
</evidence>
<proteinExistence type="predicted"/>
<feature type="compositionally biased region" description="Low complexity" evidence="1">
    <location>
        <begin position="12"/>
        <end position="22"/>
    </location>
</feature>
<feature type="region of interest" description="Disordered" evidence="1">
    <location>
        <begin position="1"/>
        <end position="33"/>
    </location>
</feature>
<evidence type="ECO:0000256" key="1">
    <source>
        <dbReference type="SAM" id="MobiDB-lite"/>
    </source>
</evidence>
<geneLocation type="plasmid" evidence="2">
    <name>pJ340-69</name>
</geneLocation>
<accession>I3W149</accession>
<sequence>MGLRSFFKRGRTAAGATAGSTAVVEPQAEEPLTPEQLAELQEAWAEFAEAAKGSGVNRVHACTRNGKPWQKDPAAVRSMAALLRRVRDEDTTPGTEPAG</sequence>
<reference evidence="2" key="1">
    <citation type="submission" date="2012-01" db="EMBL/GenBank/DDBJ databases">
        <authorList>
            <person name="Summers A.O."/>
            <person name="Wireman J."/>
            <person name="Sale K."/>
        </authorList>
    </citation>
    <scope>NUCLEOTIDE SEQUENCE</scope>
    <source>
        <strain evidence="2">J3-40</strain>
        <plasmid evidence="2">pJ340-69</plasmid>
    </source>
</reference>
<keyword evidence="2" id="KW-0614">Plasmid</keyword>
<name>I3W149_9MICC</name>
<dbReference type="AlphaFoldDB" id="I3W149"/>
<feature type="compositionally biased region" description="Basic residues" evidence="1">
    <location>
        <begin position="1"/>
        <end position="11"/>
    </location>
</feature>
<protein>
    <submittedName>
        <fullName evidence="2">Uncharacterized protein</fullName>
    </submittedName>
</protein>